<accession>A0ABR2Y221</accession>
<reference evidence="2 3" key="1">
    <citation type="submission" date="2024-02" db="EMBL/GenBank/DDBJ databases">
        <title>First draft genome assembly of two strains of Seiridium cardinale.</title>
        <authorList>
            <person name="Emiliani G."/>
            <person name="Scali E."/>
        </authorList>
    </citation>
    <scope>NUCLEOTIDE SEQUENCE [LARGE SCALE GENOMIC DNA]</scope>
    <source>
        <strain evidence="2 3">BM-138-000479</strain>
    </source>
</reference>
<feature type="transmembrane region" description="Helical" evidence="1">
    <location>
        <begin position="297"/>
        <end position="315"/>
    </location>
</feature>
<evidence type="ECO:0000313" key="3">
    <source>
        <dbReference type="Proteomes" id="UP001465668"/>
    </source>
</evidence>
<comment type="caution">
    <text evidence="2">The sequence shown here is derived from an EMBL/GenBank/DDBJ whole genome shotgun (WGS) entry which is preliminary data.</text>
</comment>
<keyword evidence="1" id="KW-0812">Transmembrane</keyword>
<name>A0ABR2Y221_9PEZI</name>
<keyword evidence="1" id="KW-0472">Membrane</keyword>
<feature type="transmembrane region" description="Helical" evidence="1">
    <location>
        <begin position="198"/>
        <end position="215"/>
    </location>
</feature>
<evidence type="ECO:0000256" key="1">
    <source>
        <dbReference type="SAM" id="Phobius"/>
    </source>
</evidence>
<dbReference type="Proteomes" id="UP001465668">
    <property type="component" value="Unassembled WGS sequence"/>
</dbReference>
<gene>
    <name evidence="2" type="ORF">SCAR479_03217</name>
</gene>
<evidence type="ECO:0000313" key="2">
    <source>
        <dbReference type="EMBL" id="KAK9780093.1"/>
    </source>
</evidence>
<sequence>MEVSYFSNSPVYILNLSNSPNEQTLLKRASGFPDWTQSPIPHFQISASGLLALADLSTVAQRTAITGGSSWLDALLLAPGLHYQQAADALEKESATYDAIENVQGKMSSYNITNPATIRYLQKVGRQGEIVTVDVGMLPQRKYLRRASRGQSRGQRAIIWRDSGSDLGWFSHVLYLASPVLTVVAIVFFVLLREWYGLGFLMALMVSRILNIWVIKQRTKPHKPEPPNPDISHMITQYLVDLGNGRSVCLRGMADDLQAITTSSWLHAKTHIEGYLEAMAKLIVYVVAAFSGNMSQVGGIIFMGLLLTTAGLLGLSNAHAKTFKMHGRLAAPTSERLPYPSDKPPYPYSRDNFSSGTGSISFPATTQRTDTGLSALSDWAEKGQVGAPLRDSYPFGQHVHYQ</sequence>
<keyword evidence="1" id="KW-1133">Transmembrane helix</keyword>
<keyword evidence="3" id="KW-1185">Reference proteome</keyword>
<protein>
    <submittedName>
        <fullName evidence="2">Uncharacterized protein</fullName>
    </submittedName>
</protein>
<dbReference type="EMBL" id="JARVKM010000008">
    <property type="protein sequence ID" value="KAK9780093.1"/>
    <property type="molecule type" value="Genomic_DNA"/>
</dbReference>
<feature type="transmembrane region" description="Helical" evidence="1">
    <location>
        <begin position="173"/>
        <end position="192"/>
    </location>
</feature>
<organism evidence="2 3">
    <name type="scientific">Seiridium cardinale</name>
    <dbReference type="NCBI Taxonomy" id="138064"/>
    <lineage>
        <taxon>Eukaryota</taxon>
        <taxon>Fungi</taxon>
        <taxon>Dikarya</taxon>
        <taxon>Ascomycota</taxon>
        <taxon>Pezizomycotina</taxon>
        <taxon>Sordariomycetes</taxon>
        <taxon>Xylariomycetidae</taxon>
        <taxon>Amphisphaeriales</taxon>
        <taxon>Sporocadaceae</taxon>
        <taxon>Seiridium</taxon>
    </lineage>
</organism>
<proteinExistence type="predicted"/>